<protein>
    <submittedName>
        <fullName evidence="1">Uncharacterized protein</fullName>
    </submittedName>
</protein>
<organism evidence="1 2">
    <name type="scientific">Dyadobacter koreensis</name>
    <dbReference type="NCBI Taxonomy" id="408657"/>
    <lineage>
        <taxon>Bacteria</taxon>
        <taxon>Pseudomonadati</taxon>
        <taxon>Bacteroidota</taxon>
        <taxon>Cytophagia</taxon>
        <taxon>Cytophagales</taxon>
        <taxon>Spirosomataceae</taxon>
        <taxon>Dyadobacter</taxon>
    </lineage>
</organism>
<dbReference type="AlphaFoldDB" id="A0A1H6QGC0"/>
<evidence type="ECO:0000313" key="1">
    <source>
        <dbReference type="EMBL" id="SEI38275.1"/>
    </source>
</evidence>
<gene>
    <name evidence="1" type="ORF">SAMN04487995_0235</name>
</gene>
<evidence type="ECO:0000313" key="2">
    <source>
        <dbReference type="Proteomes" id="UP000199532"/>
    </source>
</evidence>
<dbReference type="RefSeq" id="WP_090331025.1">
    <property type="nucleotide sequence ID" value="NZ_FNXY01000001.1"/>
</dbReference>
<accession>A0A1H6QGC0</accession>
<proteinExistence type="predicted"/>
<keyword evidence="2" id="KW-1185">Reference proteome</keyword>
<sequence>MSKTNIFVYVELSKLVSNLNIHATVSKEILKQQAGYFNVIGSNYFSAELNPEWENIVLELKQAGKVIDNDGQVRANAFINTIDQMSQKDCLNMVFRITSLYEKVKSELAFYD</sequence>
<dbReference type="Proteomes" id="UP000199532">
    <property type="component" value="Unassembled WGS sequence"/>
</dbReference>
<dbReference type="EMBL" id="FNXY01000001">
    <property type="protein sequence ID" value="SEI38275.1"/>
    <property type="molecule type" value="Genomic_DNA"/>
</dbReference>
<dbReference type="OrthoDB" id="960235at2"/>
<name>A0A1H6QGC0_9BACT</name>
<reference evidence="1 2" key="1">
    <citation type="submission" date="2016-10" db="EMBL/GenBank/DDBJ databases">
        <authorList>
            <person name="de Groot N.N."/>
        </authorList>
    </citation>
    <scope>NUCLEOTIDE SEQUENCE [LARGE SCALE GENOMIC DNA]</scope>
    <source>
        <strain evidence="1 2">DSM 19938</strain>
    </source>
</reference>